<dbReference type="OrthoDB" id="9153185at2"/>
<gene>
    <name evidence="2" type="ordered locus">DVU_2840</name>
</gene>
<proteinExistence type="predicted"/>
<reference evidence="2 3" key="1">
    <citation type="journal article" date="2004" name="Nat. Biotechnol.">
        <title>The genome sequence of the anaerobic, sulfate-reducing bacterium Desulfovibrio vulgaris Hildenborough.</title>
        <authorList>
            <person name="Heidelberg J.F."/>
            <person name="Seshadri R."/>
            <person name="Haveman S.A."/>
            <person name="Hemme C.L."/>
            <person name="Paulsen I.T."/>
            <person name="Kolonay J.F."/>
            <person name="Eisen J.A."/>
            <person name="Ward N."/>
            <person name="Methe B."/>
            <person name="Brinkac L.M."/>
            <person name="Daugherty S.C."/>
            <person name="Deboy R.T."/>
            <person name="Dodson R.J."/>
            <person name="Durkin A.S."/>
            <person name="Madupu R."/>
            <person name="Nelson W.C."/>
            <person name="Sullivan S.A."/>
            <person name="Fouts D."/>
            <person name="Haft D.H."/>
            <person name="Selengut J."/>
            <person name="Peterson J.D."/>
            <person name="Davidsen T.M."/>
            <person name="Zafar N."/>
            <person name="Zhou L."/>
            <person name="Radune D."/>
            <person name="Dimitrov G."/>
            <person name="Hance M."/>
            <person name="Tran K."/>
            <person name="Khouri H."/>
            <person name="Gill J."/>
            <person name="Utterback T.R."/>
            <person name="Feldblyum T.V."/>
            <person name="Wall J.D."/>
            <person name="Voordouw G."/>
            <person name="Fraser C.M."/>
        </authorList>
    </citation>
    <scope>NUCLEOTIDE SEQUENCE [LARGE SCALE GENOMIC DNA]</scope>
    <source>
        <strain evidence="3">ATCC 29579 / DSM 644 / NCIMB 8303 / VKM B-1760 / Hildenborough</strain>
    </source>
</reference>
<dbReference type="Pfam" id="PF24838">
    <property type="entry name" value="8xMP"/>
    <property type="match status" value="1"/>
</dbReference>
<dbReference type="AlphaFoldDB" id="Q727L5"/>
<keyword evidence="1" id="KW-0812">Transmembrane</keyword>
<keyword evidence="3" id="KW-1185">Reference proteome</keyword>
<evidence type="ECO:0008006" key="4">
    <source>
        <dbReference type="Google" id="ProtNLM"/>
    </source>
</evidence>
<keyword evidence="1" id="KW-0472">Membrane</keyword>
<keyword evidence="1" id="KW-1133">Transmembrane helix</keyword>
<dbReference type="Proteomes" id="UP000002194">
    <property type="component" value="Chromosome"/>
</dbReference>
<dbReference type="EnsemblBacteria" id="AAS97312">
    <property type="protein sequence ID" value="AAS97312"/>
    <property type="gene ID" value="DVU_2840"/>
</dbReference>
<dbReference type="HOGENOM" id="CLU_1188433_0_0_7"/>
<evidence type="ECO:0000313" key="3">
    <source>
        <dbReference type="Proteomes" id="UP000002194"/>
    </source>
</evidence>
<dbReference type="InterPro" id="IPR056918">
    <property type="entry name" value="8xMP"/>
</dbReference>
<evidence type="ECO:0000256" key="1">
    <source>
        <dbReference type="SAM" id="Phobius"/>
    </source>
</evidence>
<feature type="transmembrane region" description="Helical" evidence="1">
    <location>
        <begin position="47"/>
        <end position="67"/>
    </location>
</feature>
<accession>Q727L5</accession>
<feature type="transmembrane region" description="Helical" evidence="1">
    <location>
        <begin position="182"/>
        <end position="199"/>
    </location>
</feature>
<dbReference type="eggNOG" id="ENOG5032R2K">
    <property type="taxonomic scope" value="Bacteria"/>
</dbReference>
<dbReference type="PaxDb" id="882-DVU_2840"/>
<feature type="transmembrane region" description="Helical" evidence="1">
    <location>
        <begin position="73"/>
        <end position="90"/>
    </location>
</feature>
<protein>
    <recommendedName>
        <fullName evidence="4">Transmembrane protein</fullName>
    </recommendedName>
</protein>
<organism evidence="2 3">
    <name type="scientific">Nitratidesulfovibrio vulgaris (strain ATCC 29579 / DSM 644 / CCUG 34227 / NCIMB 8303 / VKM B-1760 / Hildenborough)</name>
    <name type="common">Desulfovibrio vulgaris</name>
    <dbReference type="NCBI Taxonomy" id="882"/>
    <lineage>
        <taxon>Bacteria</taxon>
        <taxon>Pseudomonadati</taxon>
        <taxon>Thermodesulfobacteriota</taxon>
        <taxon>Desulfovibrionia</taxon>
        <taxon>Desulfovibrionales</taxon>
        <taxon>Desulfovibrionaceae</taxon>
        <taxon>Nitratidesulfovibrio</taxon>
    </lineage>
</organism>
<dbReference type="STRING" id="882.DVU_2840"/>
<dbReference type="RefSeq" id="WP_010940106.1">
    <property type="nucleotide sequence ID" value="NC_002937.3"/>
</dbReference>
<evidence type="ECO:0000313" key="2">
    <source>
        <dbReference type="EMBL" id="AAS97312.1"/>
    </source>
</evidence>
<dbReference type="KEGG" id="dvu:DVU_2840"/>
<name>Q727L5_NITV2</name>
<dbReference type="EMBL" id="AE017285">
    <property type="protein sequence ID" value="AAS97312.1"/>
    <property type="molecule type" value="Genomic_DNA"/>
</dbReference>
<feature type="transmembrane region" description="Helical" evidence="1">
    <location>
        <begin position="145"/>
        <end position="166"/>
    </location>
</feature>
<sequence>MKYLDVIKKDCCLEENDDSDRELKKKLLERSWATREFEIELYWKRAIYFWGFTATIGAALIASMNPKYPHPDWFKLLVCGLGFVLSWAWFRSSQGSKFWQENWEAHVDLVEGDVHGKLYQVVIRQDDAKGHLECAPYSVSKINQVVSLVVAAVWLVSYLCISFSVLSDPQDCKNIAFPFDKLIFLIPGFAIIVGGYVALERCKYKYEFLEKFQGDEGYAYHVRGRKGGGGNAT</sequence>